<keyword evidence="6" id="KW-0007">Acetylation</keyword>
<comment type="caution">
    <text evidence="12">The sequence shown here is derived from an EMBL/GenBank/DDBJ whole genome shotgun (WGS) entry which is preliminary data.</text>
</comment>
<feature type="transmembrane region" description="Helical" evidence="8">
    <location>
        <begin position="131"/>
        <end position="162"/>
    </location>
</feature>
<dbReference type="Pfam" id="PF00501">
    <property type="entry name" value="AMP-binding"/>
    <property type="match status" value="1"/>
</dbReference>
<keyword evidence="8" id="KW-0812">Transmembrane</keyword>
<comment type="similarity">
    <text evidence="1">Belongs to the ATP-dependent AMP-binding enzyme family.</text>
</comment>
<feature type="domain" description="Acetyl-coenzyme A synthetase N-terminal" evidence="11">
    <location>
        <begin position="28"/>
        <end position="79"/>
    </location>
</feature>
<evidence type="ECO:0000313" key="13">
    <source>
        <dbReference type="Proteomes" id="UP000229675"/>
    </source>
</evidence>
<dbReference type="InterPro" id="IPR011904">
    <property type="entry name" value="Ac_CoA_lig"/>
</dbReference>
<evidence type="ECO:0000259" key="10">
    <source>
        <dbReference type="Pfam" id="PF13193"/>
    </source>
</evidence>
<organism evidence="12 13">
    <name type="scientific">Candidatus Nealsonbacteria bacterium CG09_land_8_20_14_0_10_42_14</name>
    <dbReference type="NCBI Taxonomy" id="1974707"/>
    <lineage>
        <taxon>Bacteria</taxon>
        <taxon>Candidatus Nealsoniibacteriota</taxon>
    </lineage>
</organism>
<protein>
    <recommendedName>
        <fullName evidence="2 7">Acetate--CoA ligase</fullName>
        <ecNumber evidence="2 7">6.2.1.1</ecNumber>
    </recommendedName>
</protein>
<keyword evidence="4" id="KW-0547">Nucleotide-binding</keyword>
<dbReference type="GO" id="GO:0019427">
    <property type="term" value="P:acetyl-CoA biosynthetic process from acetate"/>
    <property type="evidence" value="ECO:0007669"/>
    <property type="project" value="UniProtKB-UniRule"/>
</dbReference>
<evidence type="ECO:0000256" key="5">
    <source>
        <dbReference type="ARBA" id="ARBA00022840"/>
    </source>
</evidence>
<dbReference type="GO" id="GO:0003987">
    <property type="term" value="F:acetate-CoA ligase activity"/>
    <property type="evidence" value="ECO:0007669"/>
    <property type="project" value="UniProtKB-UniRule"/>
</dbReference>
<evidence type="ECO:0000256" key="2">
    <source>
        <dbReference type="ARBA" id="ARBA00013275"/>
    </source>
</evidence>
<sequence>MYNETMQKKGELYYPTKEFAKKAWINNKKIYQTAAKDPVKFWEKKASELIWFRKWQKGFVHNPPYFQWFVGGKINITENIFKKLSDKPALIWEPEPVNEKPKILTYRQLFQEVCRCANYLKKLGVKKGDRVGIYLPMIPEVIIAMLACARIGAVHVVVFSAFSPAALRIRLQDTGAKVLITADGYYRGGQMVNLEKNAREGIEETKVKNLVVVKRKGVSLWFREKDSCQAEVMDAEDLFFILYTSGSTGRPKGVMHTCAGYAVQAYWTGRWIFDFHSNDIFWCTSDVGWITGHTYAFYSPLLNGITTLIFEGLPFFPTPDRWAQIVEKHKVTILYTAPTAIRMFEKYGTEVIAKYKFKQLRLLGSVGEPIDESAWQWYFKNVGKERCPVVDTWWQTETGGILITSLPGLGPFKPAFTGLPLPGTKIDIKKGDLVLLPPFSPSLLRGIYRNPQKYLETYWSQYGKKTYFTSDSALQDKNGLIRIIGRVDDVLKVAGHRLSTGEMEEAINLHSDITECAVVGIADEIKGEVPMAFIVSKSKKPAAELKKEVSEQIKKEISPIALPKEVYLVEDLPKTRSGKIMRRILRKLFTGEELGDLSTLANPESVEKIKNIIKNERRKS</sequence>
<dbReference type="PANTHER" id="PTHR24095:SF14">
    <property type="entry name" value="ACETYL-COENZYME A SYNTHETASE 1"/>
    <property type="match status" value="1"/>
</dbReference>
<dbReference type="AlphaFoldDB" id="A0A2H0WXL5"/>
<dbReference type="Gene3D" id="3.30.300.30">
    <property type="match status" value="1"/>
</dbReference>
<evidence type="ECO:0000256" key="8">
    <source>
        <dbReference type="SAM" id="Phobius"/>
    </source>
</evidence>
<evidence type="ECO:0000256" key="4">
    <source>
        <dbReference type="ARBA" id="ARBA00022741"/>
    </source>
</evidence>
<dbReference type="Pfam" id="PF13193">
    <property type="entry name" value="AMP-binding_C"/>
    <property type="match status" value="1"/>
</dbReference>
<dbReference type="Pfam" id="PF16177">
    <property type="entry name" value="ACAS_N"/>
    <property type="match status" value="1"/>
</dbReference>
<evidence type="ECO:0000256" key="1">
    <source>
        <dbReference type="ARBA" id="ARBA00006432"/>
    </source>
</evidence>
<keyword evidence="8" id="KW-0472">Membrane</keyword>
<gene>
    <name evidence="12" type="primary">acs</name>
    <name evidence="12" type="ORF">COT59_01090</name>
</gene>
<dbReference type="GO" id="GO:0005524">
    <property type="term" value="F:ATP binding"/>
    <property type="evidence" value="ECO:0007669"/>
    <property type="project" value="UniProtKB-KW"/>
</dbReference>
<dbReference type="InterPro" id="IPR020845">
    <property type="entry name" value="AMP-binding_CS"/>
</dbReference>
<dbReference type="NCBIfam" id="NF001208">
    <property type="entry name" value="PRK00174.1"/>
    <property type="match status" value="1"/>
</dbReference>
<proteinExistence type="inferred from homology"/>
<evidence type="ECO:0000256" key="7">
    <source>
        <dbReference type="NCBIfam" id="TIGR02188"/>
    </source>
</evidence>
<keyword evidence="5" id="KW-0067">ATP-binding</keyword>
<dbReference type="EMBL" id="PEZD01000024">
    <property type="protein sequence ID" value="PIS17355.1"/>
    <property type="molecule type" value="Genomic_DNA"/>
</dbReference>
<dbReference type="EC" id="6.2.1.1" evidence="2 7"/>
<dbReference type="Gene3D" id="3.40.50.12780">
    <property type="entry name" value="N-terminal domain of ligase-like"/>
    <property type="match status" value="1"/>
</dbReference>
<dbReference type="InterPro" id="IPR042099">
    <property type="entry name" value="ANL_N_sf"/>
</dbReference>
<dbReference type="InterPro" id="IPR032387">
    <property type="entry name" value="ACAS_N"/>
</dbReference>
<evidence type="ECO:0000256" key="3">
    <source>
        <dbReference type="ARBA" id="ARBA00022598"/>
    </source>
</evidence>
<dbReference type="SUPFAM" id="SSF56801">
    <property type="entry name" value="Acetyl-CoA synthetase-like"/>
    <property type="match status" value="1"/>
</dbReference>
<dbReference type="Proteomes" id="UP000229675">
    <property type="component" value="Unassembled WGS sequence"/>
</dbReference>
<reference evidence="13" key="1">
    <citation type="submission" date="2017-09" db="EMBL/GenBank/DDBJ databases">
        <title>Depth-based differentiation of microbial function through sediment-hosted aquifers and enrichment of novel symbionts in the deep terrestrial subsurface.</title>
        <authorList>
            <person name="Probst A.J."/>
            <person name="Ladd B."/>
            <person name="Jarett J.K."/>
            <person name="Geller-Mcgrath D.E."/>
            <person name="Sieber C.M.K."/>
            <person name="Emerson J.B."/>
            <person name="Anantharaman K."/>
            <person name="Thomas B.C."/>
            <person name="Malmstrom R."/>
            <person name="Stieglmeier M."/>
            <person name="Klingl A."/>
            <person name="Woyke T."/>
            <person name="Ryan C.M."/>
            <person name="Banfield J.F."/>
        </authorList>
    </citation>
    <scope>NUCLEOTIDE SEQUENCE [LARGE SCALE GENOMIC DNA]</scope>
</reference>
<keyword evidence="8" id="KW-1133">Transmembrane helix</keyword>
<dbReference type="InterPro" id="IPR025110">
    <property type="entry name" value="AMP-bd_C"/>
</dbReference>
<accession>A0A2H0WXL5</accession>
<dbReference type="FunFam" id="3.40.50.12780:FF:000001">
    <property type="entry name" value="Acetyl-coenzyme A synthetase"/>
    <property type="match status" value="1"/>
</dbReference>
<dbReference type="GO" id="GO:0016208">
    <property type="term" value="F:AMP binding"/>
    <property type="evidence" value="ECO:0007669"/>
    <property type="project" value="InterPro"/>
</dbReference>
<feature type="domain" description="AMP-dependent synthetase/ligase" evidence="9">
    <location>
        <begin position="82"/>
        <end position="437"/>
    </location>
</feature>
<name>A0A2H0WXL5_9BACT</name>
<evidence type="ECO:0000256" key="6">
    <source>
        <dbReference type="ARBA" id="ARBA00022990"/>
    </source>
</evidence>
<dbReference type="NCBIfam" id="TIGR02188">
    <property type="entry name" value="Ac_CoA_lig_AcsA"/>
    <property type="match status" value="1"/>
</dbReference>
<feature type="domain" description="AMP-binding enzyme C-terminal" evidence="10">
    <location>
        <begin position="502"/>
        <end position="579"/>
    </location>
</feature>
<dbReference type="InterPro" id="IPR045851">
    <property type="entry name" value="AMP-bd_C_sf"/>
</dbReference>
<evidence type="ECO:0000259" key="9">
    <source>
        <dbReference type="Pfam" id="PF00501"/>
    </source>
</evidence>
<keyword evidence="3 12" id="KW-0436">Ligase</keyword>
<evidence type="ECO:0000313" key="12">
    <source>
        <dbReference type="EMBL" id="PIS17355.1"/>
    </source>
</evidence>
<evidence type="ECO:0000259" key="11">
    <source>
        <dbReference type="Pfam" id="PF16177"/>
    </source>
</evidence>
<dbReference type="PROSITE" id="PS00455">
    <property type="entry name" value="AMP_BINDING"/>
    <property type="match status" value="1"/>
</dbReference>
<dbReference type="PANTHER" id="PTHR24095">
    <property type="entry name" value="ACETYL-COENZYME A SYNTHETASE"/>
    <property type="match status" value="1"/>
</dbReference>
<dbReference type="InterPro" id="IPR000873">
    <property type="entry name" value="AMP-dep_synth/lig_dom"/>
</dbReference>